<protein>
    <recommendedName>
        <fullName evidence="7">THAP-type domain-containing protein</fullName>
    </recommendedName>
</protein>
<keyword evidence="1" id="KW-0479">Metal-binding</keyword>
<dbReference type="GO" id="GO:0003677">
    <property type="term" value="F:DNA binding"/>
    <property type="evidence" value="ECO:0007669"/>
    <property type="project" value="UniProtKB-UniRule"/>
</dbReference>
<evidence type="ECO:0000256" key="2">
    <source>
        <dbReference type="ARBA" id="ARBA00022771"/>
    </source>
</evidence>
<accession>A0A1X7V6L8</accession>
<dbReference type="PANTHER" id="PTHR46927">
    <property type="entry name" value="AGAP005574-PA"/>
    <property type="match status" value="1"/>
</dbReference>
<keyword evidence="3" id="KW-0862">Zinc</keyword>
<feature type="compositionally biased region" description="Acidic residues" evidence="6">
    <location>
        <begin position="188"/>
        <end position="203"/>
    </location>
</feature>
<keyword evidence="2 5" id="KW-0863">Zinc-finger</keyword>
<dbReference type="PANTHER" id="PTHR46927:SF2">
    <property type="entry name" value="THAP DOMAIN-CONTAINING PROTEIN 8"/>
    <property type="match status" value="1"/>
</dbReference>
<dbReference type="AlphaFoldDB" id="A0A1X7V6L8"/>
<dbReference type="PROSITE" id="PS50950">
    <property type="entry name" value="ZF_THAP"/>
    <property type="match status" value="1"/>
</dbReference>
<evidence type="ECO:0000256" key="4">
    <source>
        <dbReference type="ARBA" id="ARBA00023125"/>
    </source>
</evidence>
<sequence length="222" mass="24901">MGGSSQRTRDKWTGPSVHSVLCNEHFSQDCFQKSFEIGKLFGITGRRQLKDNAIPTLFKRKIDDTLTSDSNPIPKKRRAYEKKERRRVKVTCDPEPEVTCDPEPEITYDPEPEVICDPEPEVICDPEPELSLQTIGTQVERIISKNATVQTGHFSRSKRVQTSIVKCVDVGVQCDLLPETCSATSQPDLDEGDVPSDDTDDVKDNDSDYSISTTYEELASSR</sequence>
<dbReference type="Pfam" id="PF05485">
    <property type="entry name" value="THAP"/>
    <property type="match status" value="1"/>
</dbReference>
<dbReference type="EnsemblMetazoa" id="Aqu2.1.35638_001">
    <property type="protein sequence ID" value="Aqu2.1.35638_001"/>
    <property type="gene ID" value="Aqu2.1.35638"/>
</dbReference>
<name>A0A1X7V6L8_AMPQE</name>
<feature type="domain" description="THAP-type" evidence="7">
    <location>
        <begin position="1"/>
        <end position="58"/>
    </location>
</feature>
<organism evidence="8">
    <name type="scientific">Amphimedon queenslandica</name>
    <name type="common">Sponge</name>
    <dbReference type="NCBI Taxonomy" id="400682"/>
    <lineage>
        <taxon>Eukaryota</taxon>
        <taxon>Metazoa</taxon>
        <taxon>Porifera</taxon>
        <taxon>Demospongiae</taxon>
        <taxon>Heteroscleromorpha</taxon>
        <taxon>Haplosclerida</taxon>
        <taxon>Niphatidae</taxon>
        <taxon>Amphimedon</taxon>
    </lineage>
</organism>
<evidence type="ECO:0000256" key="5">
    <source>
        <dbReference type="PROSITE-ProRule" id="PRU00309"/>
    </source>
</evidence>
<dbReference type="GO" id="GO:0008270">
    <property type="term" value="F:zinc ion binding"/>
    <property type="evidence" value="ECO:0007669"/>
    <property type="project" value="UniProtKB-KW"/>
</dbReference>
<evidence type="ECO:0000256" key="1">
    <source>
        <dbReference type="ARBA" id="ARBA00022723"/>
    </source>
</evidence>
<dbReference type="InterPro" id="IPR052224">
    <property type="entry name" value="THAP_domain_protein"/>
</dbReference>
<evidence type="ECO:0000256" key="3">
    <source>
        <dbReference type="ARBA" id="ARBA00022833"/>
    </source>
</evidence>
<evidence type="ECO:0000313" key="8">
    <source>
        <dbReference type="EnsemblMetazoa" id="Aqu2.1.35638_001"/>
    </source>
</evidence>
<keyword evidence="4 5" id="KW-0238">DNA-binding</keyword>
<dbReference type="InterPro" id="IPR006612">
    <property type="entry name" value="THAP_Znf"/>
</dbReference>
<dbReference type="InParanoid" id="A0A1X7V6L8"/>
<feature type="compositionally biased region" description="Polar residues" evidence="6">
    <location>
        <begin position="209"/>
        <end position="222"/>
    </location>
</feature>
<proteinExistence type="predicted"/>
<feature type="region of interest" description="Disordered" evidence="6">
    <location>
        <begin position="180"/>
        <end position="222"/>
    </location>
</feature>
<evidence type="ECO:0000256" key="6">
    <source>
        <dbReference type="SAM" id="MobiDB-lite"/>
    </source>
</evidence>
<evidence type="ECO:0000259" key="7">
    <source>
        <dbReference type="PROSITE" id="PS50950"/>
    </source>
</evidence>
<reference evidence="8" key="1">
    <citation type="submission" date="2017-05" db="UniProtKB">
        <authorList>
            <consortium name="EnsemblMetazoa"/>
        </authorList>
    </citation>
    <scope>IDENTIFICATION</scope>
</reference>